<dbReference type="OrthoDB" id="9812221at2"/>
<feature type="transmembrane region" description="Helical" evidence="8">
    <location>
        <begin position="477"/>
        <end position="494"/>
    </location>
</feature>
<dbReference type="InterPro" id="IPR036259">
    <property type="entry name" value="MFS_trans_sf"/>
</dbReference>
<proteinExistence type="inferred from homology"/>
<feature type="transmembrane region" description="Helical" evidence="8">
    <location>
        <begin position="364"/>
        <end position="382"/>
    </location>
</feature>
<feature type="transmembrane region" description="Helical" evidence="8">
    <location>
        <begin position="49"/>
        <end position="72"/>
    </location>
</feature>
<keyword evidence="3" id="KW-0813">Transport</keyword>
<dbReference type="RefSeq" id="WP_126840870.1">
    <property type="nucleotide sequence ID" value="NZ_PIQH01000001.1"/>
</dbReference>
<dbReference type="PANTHER" id="PTHR42718:SF9">
    <property type="entry name" value="MAJOR FACILITATOR SUPERFAMILY MULTIDRUG TRANSPORTER MFSC"/>
    <property type="match status" value="1"/>
</dbReference>
<evidence type="ECO:0000259" key="9">
    <source>
        <dbReference type="PROSITE" id="PS50850"/>
    </source>
</evidence>
<feature type="transmembrane region" description="Helical" evidence="8">
    <location>
        <begin position="403"/>
        <end position="420"/>
    </location>
</feature>
<dbReference type="CDD" id="cd17503">
    <property type="entry name" value="MFS_LmrB_MDR_like"/>
    <property type="match status" value="1"/>
</dbReference>
<dbReference type="Gene3D" id="1.20.1250.20">
    <property type="entry name" value="MFS general substrate transporter like domains"/>
    <property type="match status" value="1"/>
</dbReference>
<feature type="transmembrane region" description="Helical" evidence="8">
    <location>
        <begin position="79"/>
        <end position="98"/>
    </location>
</feature>
<dbReference type="SUPFAM" id="SSF103473">
    <property type="entry name" value="MFS general substrate transporter"/>
    <property type="match status" value="1"/>
</dbReference>
<feature type="transmembrane region" description="Helical" evidence="8">
    <location>
        <begin position="266"/>
        <end position="286"/>
    </location>
</feature>
<dbReference type="GO" id="GO:0005886">
    <property type="term" value="C:plasma membrane"/>
    <property type="evidence" value="ECO:0007669"/>
    <property type="project" value="UniProtKB-SubCell"/>
</dbReference>
<dbReference type="InterPro" id="IPR020846">
    <property type="entry name" value="MFS_dom"/>
</dbReference>
<keyword evidence="7 8" id="KW-0472">Membrane</keyword>
<evidence type="ECO:0000256" key="6">
    <source>
        <dbReference type="ARBA" id="ARBA00022989"/>
    </source>
</evidence>
<dbReference type="InterPro" id="IPR004638">
    <property type="entry name" value="EmrB-like"/>
</dbReference>
<keyword evidence="11" id="KW-1185">Reference proteome</keyword>
<dbReference type="PANTHER" id="PTHR42718">
    <property type="entry name" value="MAJOR FACILITATOR SUPERFAMILY MULTIDRUG TRANSPORTER MFSC"/>
    <property type="match status" value="1"/>
</dbReference>
<sequence length="504" mass="54710">MSAVQDSSKRGLITISIMLATIMQAVDTTIANVALPNMQGSMSATSEQIAWVLTSYIVAAAVMTPMTGYLSAIIGRKRLFVISVIGFTLSSVLCGVAVSLEQLVFFRLLQGVFGAGLVPLSQAVLLDTYPKEKHGSAMAIWGVGVMVGPILGPTMGGYLTEYYNWRWVFLINVPVGLLALGGILAFVEETKLEKRRFDLFGFSLIGLAIGALQLMLDRGQGEDWFASGEIILECIVAVLFIYLFVVHMMTAKQPFIEPELFKDRNLVIGLVFIFIVGVILLATLALLPPFLQNLMGFPVITTGEILAPRGIGSMCSMLIVGRLINRVDVRYLVGFGLLLTAVSLFEMGQFNLYISPSDVVRTGIIQGLGLGFVFVPLSTVTFSTLEPRLRTEATAMFSLMRNIGSSIGISIMVTLASRFAQTNHAVLGESLTLFRIPVKQQITDVALTEGPAVAIAQLNAELSRQAAAIGYLNDFQIMAWMALLSIPLLIFFRVEKNVENAQTA</sequence>
<evidence type="ECO:0000256" key="8">
    <source>
        <dbReference type="SAM" id="Phobius"/>
    </source>
</evidence>
<accession>A0A432ZUG4</accession>
<feature type="transmembrane region" description="Helical" evidence="8">
    <location>
        <begin position="165"/>
        <end position="187"/>
    </location>
</feature>
<feature type="transmembrane region" description="Helical" evidence="8">
    <location>
        <begin position="104"/>
        <end position="126"/>
    </location>
</feature>
<evidence type="ECO:0000256" key="2">
    <source>
        <dbReference type="ARBA" id="ARBA00008537"/>
    </source>
</evidence>
<organism evidence="10 11">
    <name type="scientific">Idiomarina tyrosinivorans</name>
    <dbReference type="NCBI Taxonomy" id="1445662"/>
    <lineage>
        <taxon>Bacteria</taxon>
        <taxon>Pseudomonadati</taxon>
        <taxon>Pseudomonadota</taxon>
        <taxon>Gammaproteobacteria</taxon>
        <taxon>Alteromonadales</taxon>
        <taxon>Idiomarinaceae</taxon>
        <taxon>Idiomarina</taxon>
    </lineage>
</organism>
<dbReference type="NCBIfam" id="TIGR00711">
    <property type="entry name" value="efflux_EmrB"/>
    <property type="match status" value="1"/>
</dbReference>
<feature type="transmembrane region" description="Helical" evidence="8">
    <location>
        <begin position="138"/>
        <end position="159"/>
    </location>
</feature>
<evidence type="ECO:0000256" key="1">
    <source>
        <dbReference type="ARBA" id="ARBA00004651"/>
    </source>
</evidence>
<feature type="domain" description="Major facilitator superfamily (MFS) profile" evidence="9">
    <location>
        <begin position="13"/>
        <end position="497"/>
    </location>
</feature>
<comment type="caution">
    <text evidence="10">The sequence shown here is derived from an EMBL/GenBank/DDBJ whole genome shotgun (WGS) entry which is preliminary data.</text>
</comment>
<evidence type="ECO:0000313" key="11">
    <source>
        <dbReference type="Proteomes" id="UP000287996"/>
    </source>
</evidence>
<feature type="transmembrane region" description="Helical" evidence="8">
    <location>
        <begin position="306"/>
        <end position="324"/>
    </location>
</feature>
<comment type="subcellular location">
    <subcellularLocation>
        <location evidence="1">Cell membrane</location>
        <topology evidence="1">Multi-pass membrane protein</topology>
    </subcellularLocation>
</comment>
<dbReference type="GO" id="GO:0022857">
    <property type="term" value="F:transmembrane transporter activity"/>
    <property type="evidence" value="ECO:0007669"/>
    <property type="project" value="InterPro"/>
</dbReference>
<feature type="transmembrane region" description="Helical" evidence="8">
    <location>
        <begin position="228"/>
        <end position="245"/>
    </location>
</feature>
<dbReference type="Proteomes" id="UP000287996">
    <property type="component" value="Unassembled WGS sequence"/>
</dbReference>
<dbReference type="PROSITE" id="PS50850">
    <property type="entry name" value="MFS"/>
    <property type="match status" value="1"/>
</dbReference>
<keyword evidence="5 8" id="KW-0812">Transmembrane</keyword>
<comment type="similarity">
    <text evidence="2">Belongs to the major facilitator superfamily. EmrB family.</text>
</comment>
<feature type="transmembrane region" description="Helical" evidence="8">
    <location>
        <begin position="199"/>
        <end position="216"/>
    </location>
</feature>
<dbReference type="EMBL" id="PIQH01000001">
    <property type="protein sequence ID" value="RUO81529.1"/>
    <property type="molecule type" value="Genomic_DNA"/>
</dbReference>
<dbReference type="Gene3D" id="1.20.1720.10">
    <property type="entry name" value="Multidrug resistance protein D"/>
    <property type="match status" value="1"/>
</dbReference>
<name>A0A432ZUG4_9GAMM</name>
<evidence type="ECO:0000256" key="4">
    <source>
        <dbReference type="ARBA" id="ARBA00022475"/>
    </source>
</evidence>
<reference evidence="10 11" key="1">
    <citation type="journal article" date="2011" name="Front. Microbiol.">
        <title>Genomic signatures of strain selection and enhancement in Bacillus atrophaeus var. globigii, a historical biowarfare simulant.</title>
        <authorList>
            <person name="Gibbons H.S."/>
            <person name="Broomall S.M."/>
            <person name="McNew L.A."/>
            <person name="Daligault H."/>
            <person name="Chapman C."/>
            <person name="Bruce D."/>
            <person name="Karavis M."/>
            <person name="Krepps M."/>
            <person name="McGregor P.A."/>
            <person name="Hong C."/>
            <person name="Park K.H."/>
            <person name="Akmal A."/>
            <person name="Feldman A."/>
            <person name="Lin J.S."/>
            <person name="Chang W.E."/>
            <person name="Higgs B.W."/>
            <person name="Demirev P."/>
            <person name="Lindquist J."/>
            <person name="Liem A."/>
            <person name="Fochler E."/>
            <person name="Read T.D."/>
            <person name="Tapia R."/>
            <person name="Johnson S."/>
            <person name="Bishop-Lilly K.A."/>
            <person name="Detter C."/>
            <person name="Han C."/>
            <person name="Sozhamannan S."/>
            <person name="Rosenzweig C.N."/>
            <person name="Skowronski E.W."/>
        </authorList>
    </citation>
    <scope>NUCLEOTIDE SEQUENCE [LARGE SCALE GENOMIC DNA]</scope>
    <source>
        <strain evidence="10 11">CC-PW-9</strain>
    </source>
</reference>
<feature type="transmembrane region" description="Helical" evidence="8">
    <location>
        <begin position="331"/>
        <end position="352"/>
    </location>
</feature>
<keyword evidence="4" id="KW-1003">Cell membrane</keyword>
<evidence type="ECO:0000256" key="3">
    <source>
        <dbReference type="ARBA" id="ARBA00022448"/>
    </source>
</evidence>
<keyword evidence="6 8" id="KW-1133">Transmembrane helix</keyword>
<dbReference type="InterPro" id="IPR011701">
    <property type="entry name" value="MFS"/>
</dbReference>
<evidence type="ECO:0000256" key="7">
    <source>
        <dbReference type="ARBA" id="ARBA00023136"/>
    </source>
</evidence>
<feature type="transmembrane region" description="Helical" evidence="8">
    <location>
        <begin position="12"/>
        <end position="34"/>
    </location>
</feature>
<evidence type="ECO:0000256" key="5">
    <source>
        <dbReference type="ARBA" id="ARBA00022692"/>
    </source>
</evidence>
<protein>
    <submittedName>
        <fullName evidence="10">EmrB/QacA family drug resistance transporter</fullName>
    </submittedName>
</protein>
<dbReference type="AlphaFoldDB" id="A0A432ZUG4"/>
<gene>
    <name evidence="10" type="ORF">CWI84_01875</name>
</gene>
<dbReference type="Pfam" id="PF07690">
    <property type="entry name" value="MFS_1"/>
    <property type="match status" value="1"/>
</dbReference>
<evidence type="ECO:0000313" key="10">
    <source>
        <dbReference type="EMBL" id="RUO81529.1"/>
    </source>
</evidence>